<evidence type="ECO:0000256" key="2">
    <source>
        <dbReference type="SAM" id="SignalP"/>
    </source>
</evidence>
<dbReference type="InterPro" id="IPR029045">
    <property type="entry name" value="ClpP/crotonase-like_dom_sf"/>
</dbReference>
<dbReference type="GO" id="GO:0006508">
    <property type="term" value="P:proteolysis"/>
    <property type="evidence" value="ECO:0007669"/>
    <property type="project" value="InterPro"/>
</dbReference>
<dbReference type="SUPFAM" id="SSF52096">
    <property type="entry name" value="ClpP/crotonase"/>
    <property type="match status" value="1"/>
</dbReference>
<evidence type="ECO:0000313" key="6">
    <source>
        <dbReference type="Proteomes" id="UP000660729"/>
    </source>
</evidence>
<dbReference type="Pfam" id="PF23658">
    <property type="entry name" value="PDZ_CPAF_rel"/>
    <property type="match status" value="1"/>
</dbReference>
<dbReference type="PANTHER" id="PTHR37049">
    <property type="entry name" value="PEPTIDASE S41 FAMILY PROTEIN"/>
    <property type="match status" value="1"/>
</dbReference>
<dbReference type="Pfam" id="PF03572">
    <property type="entry name" value="Peptidase_S41"/>
    <property type="match status" value="1"/>
</dbReference>
<sequence length="807" mass="87117">MHSFAIAAAAIGLAAASPARISDYIRAAGNTPSGSTAFGNGTTNGTASSSREPCAIVSEQWYNSEENLVDAETAYQCLRSVPLHVEEGIQQVEGIKTFVQFQSTLAYLERPTEGFLYPAVDIEGGLDQIIANLKSGVYAVEYDLQLDIQDLIASAYDGHFSYKPDMFGVFAFGVRGALYSVSLDGSSLPEIYFSNDTHYLTGNGSMSSMVSPVVQINGQDVEAYLNQLALQRQYQDPDANYNALLTSGLKVARGIGLFNAPDMYPGAGTTFSYRNGTSHTVKTLSSSVANLTAVVDGKSFYEIFCTYEGQETTYNQTLENTPATPTSSAEPVIPTTQVPFKPVPANVSASYRKPYTYPQPVVANDDNSISGYFPKDNADLAVLVIPTFQPADDVQFANVVRLFLATAKSAGKKKLMIDLRGNGGGNVPLAYDLFGQLFPNIAPYGATNFRANQLLNDTGYIVSDFYSNVTNATVSPAEGCNSDFNSHPFNYREQLDENNQPFTSWVDYYGPHEHNEDNFTSLSRYNLADRYSLFCDQTSNYGNLTRITPQVFQPENVVLVQDGGCASTCAVFTEFMKAQAKVKQIVLGGRKQTGPMQGVGGVKGANVYSYNVIAQLVNNVETTYADETDERTPYIEKYKNITIPATQALLRANPDPEQGYPAKQATINIRNNVRYGDESATPLHFVYEAADCRLFYTPSMIFDQSAVWKAAYAARWANGTCVAGSTGHPSSAPDSDAIFAPPESARNLFGANSTSDFPADLNATVTAPSGSESSSTPSVQPYTGAASRMSGSFVAAMAVVVGFAALF</sequence>
<dbReference type="EMBL" id="JABCIY010000160">
    <property type="protein sequence ID" value="KAF7191171.1"/>
    <property type="molecule type" value="Genomic_DNA"/>
</dbReference>
<comment type="caution">
    <text evidence="5">The sequence shown here is derived from an EMBL/GenBank/DDBJ whole genome shotgun (WGS) entry which is preliminary data.</text>
</comment>
<dbReference type="InterPro" id="IPR005151">
    <property type="entry name" value="Tail-specific_protease"/>
</dbReference>
<protein>
    <submittedName>
        <fullName evidence="5">Peptidase S41 family protein ustP</fullName>
    </submittedName>
</protein>
<dbReference type="InterPro" id="IPR052766">
    <property type="entry name" value="S41A_metabolite_peptidase"/>
</dbReference>
<feature type="domain" description="Tail specific protease" evidence="3">
    <location>
        <begin position="380"/>
        <end position="589"/>
    </location>
</feature>
<dbReference type="OrthoDB" id="27214at2759"/>
<organism evidence="5 6">
    <name type="scientific">Pseudocercospora fuligena</name>
    <dbReference type="NCBI Taxonomy" id="685502"/>
    <lineage>
        <taxon>Eukaryota</taxon>
        <taxon>Fungi</taxon>
        <taxon>Dikarya</taxon>
        <taxon>Ascomycota</taxon>
        <taxon>Pezizomycotina</taxon>
        <taxon>Dothideomycetes</taxon>
        <taxon>Dothideomycetidae</taxon>
        <taxon>Mycosphaerellales</taxon>
        <taxon>Mycosphaerellaceae</taxon>
        <taxon>Pseudocercospora</taxon>
    </lineage>
</organism>
<dbReference type="Gene3D" id="3.90.226.10">
    <property type="entry name" value="2-enoyl-CoA Hydratase, Chain A, domain 1"/>
    <property type="match status" value="1"/>
</dbReference>
<evidence type="ECO:0000256" key="1">
    <source>
        <dbReference type="SAM" id="MobiDB-lite"/>
    </source>
</evidence>
<dbReference type="InterPro" id="IPR056186">
    <property type="entry name" value="PDZ_CPAF-rel"/>
</dbReference>
<name>A0A8H6RHH4_9PEZI</name>
<dbReference type="Proteomes" id="UP000660729">
    <property type="component" value="Unassembled WGS sequence"/>
</dbReference>
<feature type="signal peptide" evidence="2">
    <location>
        <begin position="1"/>
        <end position="16"/>
    </location>
</feature>
<evidence type="ECO:0000259" key="4">
    <source>
        <dbReference type="Pfam" id="PF23658"/>
    </source>
</evidence>
<accession>A0A8H6RHH4</accession>
<dbReference type="GO" id="GO:0008236">
    <property type="term" value="F:serine-type peptidase activity"/>
    <property type="evidence" value="ECO:0007669"/>
    <property type="project" value="InterPro"/>
</dbReference>
<feature type="compositionally biased region" description="Low complexity" evidence="1">
    <location>
        <begin position="769"/>
        <end position="778"/>
    </location>
</feature>
<dbReference type="AlphaFoldDB" id="A0A8H6RHH4"/>
<feature type="region of interest" description="Disordered" evidence="1">
    <location>
        <begin position="762"/>
        <end position="781"/>
    </location>
</feature>
<gene>
    <name evidence="5" type="ORF">HII31_07531</name>
</gene>
<keyword evidence="6" id="KW-1185">Reference proteome</keyword>
<evidence type="ECO:0000313" key="5">
    <source>
        <dbReference type="EMBL" id="KAF7191171.1"/>
    </source>
</evidence>
<reference evidence="5" key="1">
    <citation type="submission" date="2020-04" db="EMBL/GenBank/DDBJ databases">
        <title>Draft genome resource of the tomato pathogen Pseudocercospora fuligena.</title>
        <authorList>
            <person name="Zaccaron A."/>
        </authorList>
    </citation>
    <scope>NUCLEOTIDE SEQUENCE</scope>
    <source>
        <strain evidence="5">PF001</strain>
    </source>
</reference>
<feature type="domain" description="CPAF-like PDZ" evidence="4">
    <location>
        <begin position="173"/>
        <end position="289"/>
    </location>
</feature>
<proteinExistence type="predicted"/>
<keyword evidence="2" id="KW-0732">Signal</keyword>
<evidence type="ECO:0000259" key="3">
    <source>
        <dbReference type="Pfam" id="PF03572"/>
    </source>
</evidence>
<feature type="chain" id="PRO_5034068198" evidence="2">
    <location>
        <begin position="17"/>
        <end position="807"/>
    </location>
</feature>
<dbReference type="PANTHER" id="PTHR37049:SF4">
    <property type="entry name" value="RHODANESE DOMAIN-CONTAINING PROTEIN"/>
    <property type="match status" value="1"/>
</dbReference>